<evidence type="ECO:0000259" key="1">
    <source>
        <dbReference type="Pfam" id="PF07238"/>
    </source>
</evidence>
<sequence length="114" mass="12946">MAGPQSADSRIFAKRYVMPALQEPERKREHRQRVLKGASILNGVSNSEVRCVLRNMHANGAELKIDIDARVPNEFLLYVPVDGIAYKAVVRWRREGRIGVMFTGTEPKPAWHYG</sequence>
<accession>A0A1I3V9J2</accession>
<dbReference type="AlphaFoldDB" id="A0A1I3V9J2"/>
<organism evidence="2 3">
    <name type="scientific">Neomesorhizobium albiziae</name>
    <dbReference type="NCBI Taxonomy" id="335020"/>
    <lineage>
        <taxon>Bacteria</taxon>
        <taxon>Pseudomonadati</taxon>
        <taxon>Pseudomonadota</taxon>
        <taxon>Alphaproteobacteria</taxon>
        <taxon>Hyphomicrobiales</taxon>
        <taxon>Phyllobacteriaceae</taxon>
        <taxon>Neomesorhizobium</taxon>
    </lineage>
</organism>
<dbReference type="GO" id="GO:0035438">
    <property type="term" value="F:cyclic-di-GMP binding"/>
    <property type="evidence" value="ECO:0007669"/>
    <property type="project" value="InterPro"/>
</dbReference>
<reference evidence="2 3" key="1">
    <citation type="submission" date="2016-10" db="EMBL/GenBank/DDBJ databases">
        <authorList>
            <person name="Varghese N."/>
            <person name="Submissions S."/>
        </authorList>
    </citation>
    <scope>NUCLEOTIDE SEQUENCE [LARGE SCALE GENOMIC DNA]</scope>
    <source>
        <strain evidence="2 3">DSM 21822</strain>
    </source>
</reference>
<gene>
    <name evidence="2" type="ORF">SAMN04488498_101289</name>
</gene>
<dbReference type="EMBL" id="FOSL01000001">
    <property type="protein sequence ID" value="SFJ91832.1"/>
    <property type="molecule type" value="Genomic_DNA"/>
</dbReference>
<keyword evidence="3" id="KW-1185">Reference proteome</keyword>
<dbReference type="Proteomes" id="UP000323300">
    <property type="component" value="Unassembled WGS sequence"/>
</dbReference>
<feature type="domain" description="PilZ" evidence="1">
    <location>
        <begin position="26"/>
        <end position="106"/>
    </location>
</feature>
<dbReference type="Pfam" id="PF07238">
    <property type="entry name" value="PilZ"/>
    <property type="match status" value="1"/>
</dbReference>
<name>A0A1I3V9J2_9HYPH</name>
<protein>
    <submittedName>
        <fullName evidence="2">PilZ domain-containing protein</fullName>
    </submittedName>
</protein>
<dbReference type="SUPFAM" id="SSF141371">
    <property type="entry name" value="PilZ domain-like"/>
    <property type="match status" value="1"/>
</dbReference>
<evidence type="ECO:0000313" key="3">
    <source>
        <dbReference type="Proteomes" id="UP000323300"/>
    </source>
</evidence>
<proteinExistence type="predicted"/>
<evidence type="ECO:0000313" key="2">
    <source>
        <dbReference type="EMBL" id="SFJ91832.1"/>
    </source>
</evidence>
<dbReference type="InterPro" id="IPR009875">
    <property type="entry name" value="PilZ_domain"/>
</dbReference>